<dbReference type="GO" id="GO:0052689">
    <property type="term" value="F:carboxylic ester hydrolase activity"/>
    <property type="evidence" value="ECO:0007669"/>
    <property type="project" value="TreeGrafter"/>
</dbReference>
<reference evidence="3" key="2">
    <citation type="journal article" date="2018" name="BMC Genomics">
        <title>Whole genome sequencing and function prediction of 133 gut anaerobes isolated from chicken caecum in pure cultures.</title>
        <authorList>
            <person name="Medvecky M."/>
            <person name="Cejkova D."/>
            <person name="Polansky O."/>
            <person name="Karasova D."/>
            <person name="Kubasova T."/>
            <person name="Cizek A."/>
            <person name="Rychlik I."/>
        </authorList>
    </citation>
    <scope>NUCLEOTIDE SEQUENCE</scope>
    <source>
        <strain evidence="3">An189</strain>
    </source>
</reference>
<dbReference type="InterPro" id="IPR008391">
    <property type="entry name" value="AXE1_dom"/>
</dbReference>
<dbReference type="GO" id="GO:0005976">
    <property type="term" value="P:polysaccharide metabolic process"/>
    <property type="evidence" value="ECO:0007669"/>
    <property type="project" value="TreeGrafter"/>
</dbReference>
<accession>A0A1Y4JVP0</accession>
<feature type="active site" description="Charge relay system" evidence="1">
    <location>
        <position position="379"/>
    </location>
</feature>
<name>A0A1Y4JVP0_9BACE</name>
<dbReference type="RefSeq" id="WP_087412834.1">
    <property type="nucleotide sequence ID" value="NZ_CABIZW010000002.1"/>
</dbReference>
<gene>
    <name evidence="3" type="ORF">B5F24_10040</name>
    <name evidence="4" type="ORF">DWX38_01190</name>
</gene>
<feature type="domain" description="Acetyl xylan esterase" evidence="2">
    <location>
        <begin position="130"/>
        <end position="423"/>
    </location>
</feature>
<dbReference type="InterPro" id="IPR029058">
    <property type="entry name" value="AB_hydrolase_fold"/>
</dbReference>
<sequence>MMKSYRFIFLILFVGLSIMLYAQPAERMVQVIVSPERADWLYKEGEKVNFKVMVLRCNVPVQNVEIRYEVSEDMMKAHKTGTQLLKAGTADINAGTMKKPGFLRCRVFAKYQNREYEGLATVGFSPEKLQPVTEMPDDFLDFWKTNKEAAAKWDLEPTMTLVPERCTDKVNVYHISFQNNDYASRMYGMLCIPKAPGKYPAILKVPGAGIRSYRGETERAAKGAIILEIGIHGIPVNMPGSVYNDLSMGALKSYHSFNLDNRDKYYYKRVYMGCVKAIDFIYTLPEFNGNLATFGGSQGGALSIIVAGLDSRVKGLVSYYPALCDMAGYAYGRAGGWPHMFKTEINRTPDKLKTAGYYDVVNFARQVKVPGFYTFGYNDMVCPPTTTYSAYNVINAPKELFVAETTGHYAYAEQTNAAWRWVMNFLKNCK</sequence>
<organism evidence="3 5">
    <name type="scientific">Bacteroides clarus</name>
    <dbReference type="NCBI Taxonomy" id="626929"/>
    <lineage>
        <taxon>Bacteria</taxon>
        <taxon>Pseudomonadati</taxon>
        <taxon>Bacteroidota</taxon>
        <taxon>Bacteroidia</taxon>
        <taxon>Bacteroidales</taxon>
        <taxon>Bacteroidaceae</taxon>
        <taxon>Bacteroides</taxon>
    </lineage>
</organism>
<dbReference type="PANTHER" id="PTHR40111:SF1">
    <property type="entry name" value="CEPHALOSPORIN-C DEACETYLASE"/>
    <property type="match status" value="1"/>
</dbReference>
<dbReference type="PANTHER" id="PTHR40111">
    <property type="entry name" value="CEPHALOSPORIN-C DEACETYLASE"/>
    <property type="match status" value="1"/>
</dbReference>
<reference evidence="4 6" key="3">
    <citation type="submission" date="2018-08" db="EMBL/GenBank/DDBJ databases">
        <title>A genome reference for cultivated species of the human gut microbiota.</title>
        <authorList>
            <person name="Zou Y."/>
            <person name="Xue W."/>
            <person name="Luo G."/>
        </authorList>
    </citation>
    <scope>NUCLEOTIDE SEQUENCE [LARGE SCALE GENOMIC DNA]</scope>
    <source>
        <strain evidence="4 6">AF19-1AC</strain>
    </source>
</reference>
<dbReference type="EMBL" id="QRWP01000001">
    <property type="protein sequence ID" value="RGT35613.1"/>
    <property type="molecule type" value="Genomic_DNA"/>
</dbReference>
<dbReference type="InterPro" id="IPR039069">
    <property type="entry name" value="CE7"/>
</dbReference>
<dbReference type="Gene3D" id="3.40.50.1820">
    <property type="entry name" value="alpha/beta hydrolase"/>
    <property type="match status" value="1"/>
</dbReference>
<evidence type="ECO:0000313" key="4">
    <source>
        <dbReference type="EMBL" id="RGT35613.1"/>
    </source>
</evidence>
<proteinExistence type="predicted"/>
<evidence type="ECO:0000256" key="1">
    <source>
        <dbReference type="PIRSR" id="PIRSR639069-1"/>
    </source>
</evidence>
<protein>
    <submittedName>
        <fullName evidence="3">Acetylxylan esterase</fullName>
    </submittedName>
</protein>
<evidence type="ECO:0000313" key="3">
    <source>
        <dbReference type="EMBL" id="OUP34091.1"/>
    </source>
</evidence>
<reference evidence="5" key="1">
    <citation type="submission" date="2017-04" db="EMBL/GenBank/DDBJ databases">
        <title>Function of individual gut microbiota members based on whole genome sequencing of pure cultures obtained from chicken caecum.</title>
        <authorList>
            <person name="Medvecky M."/>
            <person name="Cejkova D."/>
            <person name="Polansky O."/>
            <person name="Karasova D."/>
            <person name="Kubasova T."/>
            <person name="Cizek A."/>
            <person name="Rychlik I."/>
        </authorList>
    </citation>
    <scope>NUCLEOTIDE SEQUENCE [LARGE SCALE GENOMIC DNA]</scope>
    <source>
        <strain evidence="5">An189</strain>
    </source>
</reference>
<comment type="caution">
    <text evidence="3">The sequence shown here is derived from an EMBL/GenBank/DDBJ whole genome shotgun (WGS) entry which is preliminary data.</text>
</comment>
<dbReference type="EMBL" id="NFKE01000006">
    <property type="protein sequence ID" value="OUP34091.1"/>
    <property type="molecule type" value="Genomic_DNA"/>
</dbReference>
<feature type="active site" description="Nucleophile" evidence="1">
    <location>
        <position position="297"/>
    </location>
</feature>
<dbReference type="AlphaFoldDB" id="A0A1Y4JVP0"/>
<feature type="active site" description="Charge relay system" evidence="1">
    <location>
        <position position="408"/>
    </location>
</feature>
<dbReference type="Proteomes" id="UP000196587">
    <property type="component" value="Unassembled WGS sequence"/>
</dbReference>
<evidence type="ECO:0000313" key="6">
    <source>
        <dbReference type="Proteomes" id="UP000285159"/>
    </source>
</evidence>
<dbReference type="SUPFAM" id="SSF53474">
    <property type="entry name" value="alpha/beta-Hydrolases"/>
    <property type="match status" value="1"/>
</dbReference>
<evidence type="ECO:0000313" key="5">
    <source>
        <dbReference type="Proteomes" id="UP000196587"/>
    </source>
</evidence>
<dbReference type="Proteomes" id="UP000285159">
    <property type="component" value="Unassembled WGS sequence"/>
</dbReference>
<dbReference type="Pfam" id="PF05448">
    <property type="entry name" value="AXE1"/>
    <property type="match status" value="1"/>
</dbReference>
<evidence type="ECO:0000259" key="2">
    <source>
        <dbReference type="Pfam" id="PF05448"/>
    </source>
</evidence>